<dbReference type="GO" id="GO:0016987">
    <property type="term" value="F:sigma factor activity"/>
    <property type="evidence" value="ECO:0007669"/>
    <property type="project" value="UniProtKB-KW"/>
</dbReference>
<dbReference type="KEGG" id="fwa:DCMF_19065"/>
<dbReference type="Pfam" id="PF04542">
    <property type="entry name" value="Sigma70_r2"/>
    <property type="match status" value="1"/>
</dbReference>
<keyword evidence="2" id="KW-0805">Transcription regulation</keyword>
<evidence type="ECO:0000259" key="6">
    <source>
        <dbReference type="Pfam" id="PF08281"/>
    </source>
</evidence>
<dbReference type="Proteomes" id="UP000323521">
    <property type="component" value="Chromosome"/>
</dbReference>
<keyword evidence="3" id="KW-0731">Sigma factor</keyword>
<evidence type="ECO:0000313" key="7">
    <source>
        <dbReference type="EMBL" id="ATW26572.1"/>
    </source>
</evidence>
<gene>
    <name evidence="7" type="ORF">DCMF_19065</name>
</gene>
<dbReference type="InterPro" id="IPR013324">
    <property type="entry name" value="RNA_pol_sigma_r3/r4-like"/>
</dbReference>
<dbReference type="NCBIfam" id="TIGR02937">
    <property type="entry name" value="sigma70-ECF"/>
    <property type="match status" value="1"/>
</dbReference>
<protein>
    <submittedName>
        <fullName evidence="7">RNA polymerase subunit sigma-70</fullName>
    </submittedName>
</protein>
<evidence type="ECO:0000259" key="5">
    <source>
        <dbReference type="Pfam" id="PF04542"/>
    </source>
</evidence>
<evidence type="ECO:0000256" key="2">
    <source>
        <dbReference type="ARBA" id="ARBA00023015"/>
    </source>
</evidence>
<dbReference type="InterPro" id="IPR036388">
    <property type="entry name" value="WH-like_DNA-bd_sf"/>
</dbReference>
<evidence type="ECO:0000313" key="8">
    <source>
        <dbReference type="Proteomes" id="UP000323521"/>
    </source>
</evidence>
<sequence>MVTLTQTEETSLVAPANDHERTFVELYNSYFSRVYNYVHYRVNDFHDADDLTGQIFAKLFSKLKYYRPEKAPFAAWVFSIARNAVTDYYRSRMRNPSTPLEETADFIDSRPGPEDIAADHEMHRHLRKALASLTQREREIIALKFWSGFTNRDIARFTGISESNTGIILFRAMRRLRQILESQGMSIDDGND</sequence>
<organism evidence="7 8">
    <name type="scientific">Formimonas warabiya</name>
    <dbReference type="NCBI Taxonomy" id="1761012"/>
    <lineage>
        <taxon>Bacteria</taxon>
        <taxon>Bacillati</taxon>
        <taxon>Bacillota</taxon>
        <taxon>Clostridia</taxon>
        <taxon>Eubacteriales</taxon>
        <taxon>Peptococcaceae</taxon>
        <taxon>Candidatus Formimonas</taxon>
    </lineage>
</organism>
<proteinExistence type="inferred from homology"/>
<dbReference type="Pfam" id="PF08281">
    <property type="entry name" value="Sigma70_r4_2"/>
    <property type="match status" value="1"/>
</dbReference>
<evidence type="ECO:0000256" key="3">
    <source>
        <dbReference type="ARBA" id="ARBA00023082"/>
    </source>
</evidence>
<dbReference type="SUPFAM" id="SSF88946">
    <property type="entry name" value="Sigma2 domain of RNA polymerase sigma factors"/>
    <property type="match status" value="1"/>
</dbReference>
<comment type="similarity">
    <text evidence="1">Belongs to the sigma-70 factor family. ECF subfamily.</text>
</comment>
<feature type="domain" description="RNA polymerase sigma factor 70 region 4 type 2" evidence="6">
    <location>
        <begin position="126"/>
        <end position="176"/>
    </location>
</feature>
<dbReference type="RefSeq" id="WP_148135892.1">
    <property type="nucleotide sequence ID" value="NZ_CP017634.1"/>
</dbReference>
<evidence type="ECO:0000256" key="4">
    <source>
        <dbReference type="ARBA" id="ARBA00023163"/>
    </source>
</evidence>
<dbReference type="InterPro" id="IPR013325">
    <property type="entry name" value="RNA_pol_sigma_r2"/>
</dbReference>
<dbReference type="GO" id="GO:0003677">
    <property type="term" value="F:DNA binding"/>
    <property type="evidence" value="ECO:0007669"/>
    <property type="project" value="InterPro"/>
</dbReference>
<dbReference type="OrthoDB" id="9784984at2"/>
<dbReference type="Gene3D" id="1.10.10.10">
    <property type="entry name" value="Winged helix-like DNA-binding domain superfamily/Winged helix DNA-binding domain"/>
    <property type="match status" value="1"/>
</dbReference>
<name>A0A3G1KVU7_FORW1</name>
<dbReference type="AlphaFoldDB" id="A0A3G1KVU7"/>
<dbReference type="InterPro" id="IPR014284">
    <property type="entry name" value="RNA_pol_sigma-70_dom"/>
</dbReference>
<dbReference type="PANTHER" id="PTHR43133">
    <property type="entry name" value="RNA POLYMERASE ECF-TYPE SIGMA FACTO"/>
    <property type="match status" value="1"/>
</dbReference>
<dbReference type="SUPFAM" id="SSF88659">
    <property type="entry name" value="Sigma3 and sigma4 domains of RNA polymerase sigma factors"/>
    <property type="match status" value="1"/>
</dbReference>
<dbReference type="GO" id="GO:0006352">
    <property type="term" value="P:DNA-templated transcription initiation"/>
    <property type="evidence" value="ECO:0007669"/>
    <property type="project" value="InterPro"/>
</dbReference>
<dbReference type="PANTHER" id="PTHR43133:SF57">
    <property type="entry name" value="RNA POLYMERASE SIGMA-70 FACTOR"/>
    <property type="match status" value="1"/>
</dbReference>
<dbReference type="EMBL" id="CP017634">
    <property type="protein sequence ID" value="ATW26572.1"/>
    <property type="molecule type" value="Genomic_DNA"/>
</dbReference>
<feature type="domain" description="RNA polymerase sigma-70 region 2" evidence="5">
    <location>
        <begin position="26"/>
        <end position="94"/>
    </location>
</feature>
<evidence type="ECO:0000256" key="1">
    <source>
        <dbReference type="ARBA" id="ARBA00010641"/>
    </source>
</evidence>
<dbReference type="InterPro" id="IPR039425">
    <property type="entry name" value="RNA_pol_sigma-70-like"/>
</dbReference>
<accession>A0A3G1KVU7</accession>
<reference evidence="7 8" key="1">
    <citation type="submission" date="2016-10" db="EMBL/GenBank/DDBJ databases">
        <title>Complete Genome Sequence of Peptococcaceae strain DCMF.</title>
        <authorList>
            <person name="Edwards R.J."/>
            <person name="Holland S.I."/>
            <person name="Deshpande N.P."/>
            <person name="Wong Y.K."/>
            <person name="Ertan H."/>
            <person name="Manefield M."/>
            <person name="Russell T.L."/>
            <person name="Lee M.J."/>
        </authorList>
    </citation>
    <scope>NUCLEOTIDE SEQUENCE [LARGE SCALE GENOMIC DNA]</scope>
    <source>
        <strain evidence="7 8">DCMF</strain>
    </source>
</reference>
<keyword evidence="4" id="KW-0804">Transcription</keyword>
<keyword evidence="8" id="KW-1185">Reference proteome</keyword>
<dbReference type="InterPro" id="IPR013249">
    <property type="entry name" value="RNA_pol_sigma70_r4_t2"/>
</dbReference>
<dbReference type="CDD" id="cd06171">
    <property type="entry name" value="Sigma70_r4"/>
    <property type="match status" value="1"/>
</dbReference>
<dbReference type="InterPro" id="IPR007627">
    <property type="entry name" value="RNA_pol_sigma70_r2"/>
</dbReference>
<dbReference type="Gene3D" id="1.10.1740.10">
    <property type="match status" value="1"/>
</dbReference>